<dbReference type="RefSeq" id="WP_147141309.1">
    <property type="nucleotide sequence ID" value="NZ_BAABIJ010000003.1"/>
</dbReference>
<evidence type="ECO:0000313" key="4">
    <source>
        <dbReference type="Proteomes" id="UP000321617"/>
    </source>
</evidence>
<dbReference type="Gene3D" id="3.40.50.850">
    <property type="entry name" value="Isochorismatase-like"/>
    <property type="match status" value="1"/>
</dbReference>
<accession>A0A562UYD0</accession>
<organism evidence="3 4">
    <name type="scientific">Stackebrandtia albiflava</name>
    <dbReference type="NCBI Taxonomy" id="406432"/>
    <lineage>
        <taxon>Bacteria</taxon>
        <taxon>Bacillati</taxon>
        <taxon>Actinomycetota</taxon>
        <taxon>Actinomycetes</taxon>
        <taxon>Glycomycetales</taxon>
        <taxon>Glycomycetaceae</taxon>
        <taxon>Stackebrandtia</taxon>
    </lineage>
</organism>
<reference evidence="3 4" key="1">
    <citation type="journal article" date="2013" name="Stand. Genomic Sci.">
        <title>Genomic Encyclopedia of Type Strains, Phase I: The one thousand microbial genomes (KMG-I) project.</title>
        <authorList>
            <person name="Kyrpides N.C."/>
            <person name="Woyke T."/>
            <person name="Eisen J.A."/>
            <person name="Garrity G."/>
            <person name="Lilburn T.G."/>
            <person name="Beck B.J."/>
            <person name="Whitman W.B."/>
            <person name="Hugenholtz P."/>
            <person name="Klenk H.P."/>
        </authorList>
    </citation>
    <scope>NUCLEOTIDE SEQUENCE [LARGE SCALE GENOMIC DNA]</scope>
    <source>
        <strain evidence="3 4">DSM 45044</strain>
    </source>
</reference>
<keyword evidence="4" id="KW-1185">Reference proteome</keyword>
<dbReference type="OrthoDB" id="3174612at2"/>
<dbReference type="SUPFAM" id="SSF52499">
    <property type="entry name" value="Isochorismatase-like hydrolases"/>
    <property type="match status" value="1"/>
</dbReference>
<dbReference type="AlphaFoldDB" id="A0A562UYD0"/>
<dbReference type="GO" id="GO:0016787">
    <property type="term" value="F:hydrolase activity"/>
    <property type="evidence" value="ECO:0007669"/>
    <property type="project" value="UniProtKB-KW"/>
</dbReference>
<sequence>MTHRSALLVIDMQNALMDIAHRARDTIAAVAALRERATAAGALVVTVQHRGPGLEPGTDGWRVTDALTPAPGEPVVHKTAADSFLDTDLDEVLRAAGVTEVVVTGFATEQCVESTARQALSRRYDLVWVTGGHTTSLRSPGDGFAPAAQALAHHDAIYRGIEFPGRRIRVLSVDEVDFTG</sequence>
<dbReference type="Pfam" id="PF00857">
    <property type="entry name" value="Isochorismatase"/>
    <property type="match status" value="1"/>
</dbReference>
<evidence type="ECO:0000259" key="2">
    <source>
        <dbReference type="Pfam" id="PF00857"/>
    </source>
</evidence>
<protein>
    <submittedName>
        <fullName evidence="3">Nicotinamidase-related amidase</fullName>
    </submittedName>
</protein>
<proteinExistence type="predicted"/>
<dbReference type="InterPro" id="IPR036380">
    <property type="entry name" value="Isochorismatase-like_sf"/>
</dbReference>
<dbReference type="InterPro" id="IPR000868">
    <property type="entry name" value="Isochorismatase-like_dom"/>
</dbReference>
<keyword evidence="1" id="KW-0378">Hydrolase</keyword>
<gene>
    <name evidence="3" type="ORF">LX16_4022</name>
</gene>
<comment type="caution">
    <text evidence="3">The sequence shown here is derived from an EMBL/GenBank/DDBJ whole genome shotgun (WGS) entry which is preliminary data.</text>
</comment>
<dbReference type="Proteomes" id="UP000321617">
    <property type="component" value="Unassembled WGS sequence"/>
</dbReference>
<dbReference type="EMBL" id="VLLL01000007">
    <property type="protein sequence ID" value="TWJ10603.1"/>
    <property type="molecule type" value="Genomic_DNA"/>
</dbReference>
<dbReference type="PANTHER" id="PTHR43540">
    <property type="entry name" value="PEROXYUREIDOACRYLATE/UREIDOACRYLATE AMIDOHYDROLASE-RELATED"/>
    <property type="match status" value="1"/>
</dbReference>
<dbReference type="InterPro" id="IPR050272">
    <property type="entry name" value="Isochorismatase-like_hydrls"/>
</dbReference>
<name>A0A562UYD0_9ACTN</name>
<evidence type="ECO:0000313" key="3">
    <source>
        <dbReference type="EMBL" id="TWJ10603.1"/>
    </source>
</evidence>
<evidence type="ECO:0000256" key="1">
    <source>
        <dbReference type="ARBA" id="ARBA00022801"/>
    </source>
</evidence>
<feature type="domain" description="Isochorismatase-like" evidence="2">
    <location>
        <begin position="5"/>
        <end position="130"/>
    </location>
</feature>